<dbReference type="Proteomes" id="UP001589613">
    <property type="component" value="Unassembled WGS sequence"/>
</dbReference>
<keyword evidence="3" id="KW-0479">Metal-binding</keyword>
<dbReference type="RefSeq" id="WP_141339078.1">
    <property type="nucleotide sequence ID" value="NZ_JBHMAX010000021.1"/>
</dbReference>
<evidence type="ECO:0000256" key="5">
    <source>
        <dbReference type="ARBA" id="ARBA00022842"/>
    </source>
</evidence>
<dbReference type="Gene3D" id="3.90.79.10">
    <property type="entry name" value="Nucleoside Triphosphate Pyrophosphohydrolase"/>
    <property type="match status" value="1"/>
</dbReference>
<protein>
    <submittedName>
        <fullName evidence="8">NUDIX hydrolase</fullName>
        <ecNumber evidence="8">3.6.1.55</ecNumber>
    </submittedName>
</protein>
<comment type="caution">
    <text evidence="8">The sequence shown here is derived from an EMBL/GenBank/DDBJ whole genome shotgun (WGS) entry which is preliminary data.</text>
</comment>
<dbReference type="EC" id="3.6.1.55" evidence="8"/>
<dbReference type="GO" id="GO:0035539">
    <property type="term" value="F:8-oxo-7,8-dihydrodeoxyguanosine triphosphate pyrophosphatase activity"/>
    <property type="evidence" value="ECO:0007669"/>
    <property type="project" value="UniProtKB-EC"/>
</dbReference>
<evidence type="ECO:0000256" key="2">
    <source>
        <dbReference type="ARBA" id="ARBA00001946"/>
    </source>
</evidence>
<dbReference type="SUPFAM" id="SSF55811">
    <property type="entry name" value="Nudix"/>
    <property type="match status" value="1"/>
</dbReference>
<comment type="cofactor">
    <cofactor evidence="2">
        <name>Mg(2+)</name>
        <dbReference type="ChEBI" id="CHEBI:18420"/>
    </cofactor>
</comment>
<evidence type="ECO:0000256" key="3">
    <source>
        <dbReference type="ARBA" id="ARBA00022723"/>
    </source>
</evidence>
<evidence type="ECO:0000259" key="7">
    <source>
        <dbReference type="PROSITE" id="PS51462"/>
    </source>
</evidence>
<keyword evidence="6" id="KW-0464">Manganese</keyword>
<dbReference type="EMBL" id="JBHMAX010000021">
    <property type="protein sequence ID" value="MFB9732654.1"/>
    <property type="molecule type" value="Genomic_DNA"/>
</dbReference>
<evidence type="ECO:0000256" key="1">
    <source>
        <dbReference type="ARBA" id="ARBA00001936"/>
    </source>
</evidence>
<dbReference type="PROSITE" id="PS51462">
    <property type="entry name" value="NUDIX"/>
    <property type="match status" value="1"/>
</dbReference>
<keyword evidence="4 8" id="KW-0378">Hydrolase</keyword>
<proteinExistence type="predicted"/>
<dbReference type="Pfam" id="PF00293">
    <property type="entry name" value="NUDIX"/>
    <property type="match status" value="1"/>
</dbReference>
<dbReference type="InterPro" id="IPR000086">
    <property type="entry name" value="NUDIX_hydrolase_dom"/>
</dbReference>
<dbReference type="PANTHER" id="PTHR12992:SF11">
    <property type="entry name" value="MITOCHONDRIAL COENZYME A DIPHOSPHATASE NUDT8"/>
    <property type="match status" value="1"/>
</dbReference>
<feature type="domain" description="Nudix hydrolase" evidence="7">
    <location>
        <begin position="42"/>
        <end position="205"/>
    </location>
</feature>
<dbReference type="PANTHER" id="PTHR12992">
    <property type="entry name" value="NUDIX HYDROLASE"/>
    <property type="match status" value="1"/>
</dbReference>
<reference evidence="8 9" key="1">
    <citation type="submission" date="2024-09" db="EMBL/GenBank/DDBJ databases">
        <authorList>
            <person name="Sun Q."/>
            <person name="Mori K."/>
        </authorList>
    </citation>
    <scope>NUCLEOTIDE SEQUENCE [LARGE SCALE GENOMIC DNA]</scope>
    <source>
        <strain evidence="8 9">JCM 12763</strain>
    </source>
</reference>
<evidence type="ECO:0000256" key="4">
    <source>
        <dbReference type="ARBA" id="ARBA00022801"/>
    </source>
</evidence>
<name>A0ABV5V4C5_9MICO</name>
<dbReference type="InterPro" id="IPR045121">
    <property type="entry name" value="CoAse"/>
</dbReference>
<sequence>MEGQPAGRRTWPAPLPYDDVLRDRVTGHLAGHRRRVASLGDRRHAAVALVLVDSVPGGARTEARDAGGRPVHDPALLGDRLDRADGGAAFLLCRRPPRLRRHGGQYALPGGRLDPGEDVVTAALRETEEEVGLRLGEEDVLGLLDDYETRSGFVMTPVVLWAGGAGELRPDPGEVQAVFRVGLHHLLREDSPRFTRIPQSERPLVELVLGDEVVHAPTAAVVLQLGWLGLQGRPDPVHHFEQPVFAWR</sequence>
<evidence type="ECO:0000313" key="8">
    <source>
        <dbReference type="EMBL" id="MFB9732654.1"/>
    </source>
</evidence>
<accession>A0ABV5V4C5</accession>
<dbReference type="InterPro" id="IPR020084">
    <property type="entry name" value="NUDIX_hydrolase_CS"/>
</dbReference>
<dbReference type="CDD" id="cd03426">
    <property type="entry name" value="NUDIX_CoAse_Nudt7"/>
    <property type="match status" value="1"/>
</dbReference>
<dbReference type="PROSITE" id="PS00893">
    <property type="entry name" value="NUDIX_BOX"/>
    <property type="match status" value="1"/>
</dbReference>
<keyword evidence="9" id="KW-1185">Reference proteome</keyword>
<comment type="cofactor">
    <cofactor evidence="1">
        <name>Mn(2+)</name>
        <dbReference type="ChEBI" id="CHEBI:29035"/>
    </cofactor>
</comment>
<evidence type="ECO:0000256" key="6">
    <source>
        <dbReference type="ARBA" id="ARBA00023211"/>
    </source>
</evidence>
<organism evidence="8 9">
    <name type="scientific">Ornithinimicrobium kibberense</name>
    <dbReference type="NCBI Taxonomy" id="282060"/>
    <lineage>
        <taxon>Bacteria</taxon>
        <taxon>Bacillati</taxon>
        <taxon>Actinomycetota</taxon>
        <taxon>Actinomycetes</taxon>
        <taxon>Micrococcales</taxon>
        <taxon>Ornithinimicrobiaceae</taxon>
        <taxon>Ornithinimicrobium</taxon>
    </lineage>
</organism>
<keyword evidence="5" id="KW-0460">Magnesium</keyword>
<gene>
    <name evidence="8" type="ORF">ACFFN0_11445</name>
</gene>
<evidence type="ECO:0000313" key="9">
    <source>
        <dbReference type="Proteomes" id="UP001589613"/>
    </source>
</evidence>
<dbReference type="InterPro" id="IPR015797">
    <property type="entry name" value="NUDIX_hydrolase-like_dom_sf"/>
</dbReference>